<dbReference type="GO" id="GO:0016579">
    <property type="term" value="P:protein deubiquitination"/>
    <property type="evidence" value="ECO:0007669"/>
    <property type="project" value="InterPro"/>
</dbReference>
<feature type="compositionally biased region" description="Low complexity" evidence="5">
    <location>
        <begin position="305"/>
        <end position="318"/>
    </location>
</feature>
<keyword evidence="6" id="KW-1133">Transmembrane helix</keyword>
<evidence type="ECO:0000256" key="1">
    <source>
        <dbReference type="ARBA" id="ARBA00022723"/>
    </source>
</evidence>
<name>A0A835HM95_9MAGN</name>
<dbReference type="GO" id="GO:0005634">
    <property type="term" value="C:nucleus"/>
    <property type="evidence" value="ECO:0007669"/>
    <property type="project" value="TreeGrafter"/>
</dbReference>
<proteinExistence type="predicted"/>
<dbReference type="Gene3D" id="6.10.140.2220">
    <property type="match status" value="1"/>
</dbReference>
<evidence type="ECO:0000259" key="8">
    <source>
        <dbReference type="PROSITE" id="PS50865"/>
    </source>
</evidence>
<organism evidence="9 10">
    <name type="scientific">Coptis chinensis</name>
    <dbReference type="NCBI Taxonomy" id="261450"/>
    <lineage>
        <taxon>Eukaryota</taxon>
        <taxon>Viridiplantae</taxon>
        <taxon>Streptophyta</taxon>
        <taxon>Embryophyta</taxon>
        <taxon>Tracheophyta</taxon>
        <taxon>Spermatophyta</taxon>
        <taxon>Magnoliopsida</taxon>
        <taxon>Ranunculales</taxon>
        <taxon>Ranunculaceae</taxon>
        <taxon>Coptidoideae</taxon>
        <taxon>Coptis</taxon>
    </lineage>
</organism>
<dbReference type="Pfam" id="PF01753">
    <property type="entry name" value="zf-MYND"/>
    <property type="match status" value="1"/>
</dbReference>
<protein>
    <submittedName>
        <fullName evidence="9">Uncharacterized protein</fullName>
    </submittedName>
</protein>
<evidence type="ECO:0000259" key="7">
    <source>
        <dbReference type="PROSITE" id="PS50235"/>
    </source>
</evidence>
<evidence type="ECO:0000256" key="4">
    <source>
        <dbReference type="PROSITE-ProRule" id="PRU00134"/>
    </source>
</evidence>
<evidence type="ECO:0000256" key="5">
    <source>
        <dbReference type="SAM" id="MobiDB-lite"/>
    </source>
</evidence>
<dbReference type="FunFam" id="6.10.140.2220:FF:000006">
    <property type="entry name" value="Ubiquitin carboxyl-terminal hydrolase 15"/>
    <property type="match status" value="1"/>
</dbReference>
<evidence type="ECO:0000256" key="3">
    <source>
        <dbReference type="ARBA" id="ARBA00022833"/>
    </source>
</evidence>
<keyword evidence="1" id="KW-0479">Metal-binding</keyword>
<evidence type="ECO:0000313" key="9">
    <source>
        <dbReference type="EMBL" id="KAF9603455.1"/>
    </source>
</evidence>
<feature type="compositionally biased region" description="Polar residues" evidence="5">
    <location>
        <begin position="1075"/>
        <end position="1110"/>
    </location>
</feature>
<evidence type="ECO:0000256" key="6">
    <source>
        <dbReference type="SAM" id="Phobius"/>
    </source>
</evidence>
<dbReference type="InterPro" id="IPR028889">
    <property type="entry name" value="USP"/>
</dbReference>
<dbReference type="GO" id="GO:0008270">
    <property type="term" value="F:zinc ion binding"/>
    <property type="evidence" value="ECO:0007669"/>
    <property type="project" value="UniProtKB-KW"/>
</dbReference>
<dbReference type="GO" id="GO:0004843">
    <property type="term" value="F:cysteine-type deubiquitinase activity"/>
    <property type="evidence" value="ECO:0007669"/>
    <property type="project" value="InterPro"/>
</dbReference>
<dbReference type="SUPFAM" id="SSF144232">
    <property type="entry name" value="HIT/MYND zinc finger-like"/>
    <property type="match status" value="1"/>
</dbReference>
<feature type="region of interest" description="Disordered" evidence="5">
    <location>
        <begin position="1145"/>
        <end position="1165"/>
    </location>
</feature>
<feature type="compositionally biased region" description="Polar residues" evidence="5">
    <location>
        <begin position="319"/>
        <end position="328"/>
    </location>
</feature>
<dbReference type="PANTHER" id="PTHR24006:SF874">
    <property type="entry name" value="UBIQUITIN CARBOXYL-TERMINAL HYDROLASE 16"/>
    <property type="match status" value="1"/>
</dbReference>
<feature type="region of interest" description="Disordered" evidence="5">
    <location>
        <begin position="1075"/>
        <end position="1113"/>
    </location>
</feature>
<feature type="transmembrane region" description="Helical" evidence="6">
    <location>
        <begin position="12"/>
        <end position="31"/>
    </location>
</feature>
<feature type="domain" description="USP" evidence="7">
    <location>
        <begin position="608"/>
        <end position="923"/>
    </location>
</feature>
<feature type="domain" description="MYND-type" evidence="8">
    <location>
        <begin position="105"/>
        <end position="142"/>
    </location>
</feature>
<accession>A0A835HM95</accession>
<keyword evidence="6" id="KW-0472">Membrane</keyword>
<dbReference type="PROSITE" id="PS50235">
    <property type="entry name" value="USP_3"/>
    <property type="match status" value="1"/>
</dbReference>
<dbReference type="AlphaFoldDB" id="A0A835HM95"/>
<comment type="caution">
    <text evidence="9">The sequence shown here is derived from an EMBL/GenBank/DDBJ whole genome shotgun (WGS) entry which is preliminary data.</text>
</comment>
<feature type="compositionally biased region" description="Low complexity" evidence="5">
    <location>
        <begin position="1017"/>
        <end position="1035"/>
    </location>
</feature>
<sequence>MLLVTGDLGFTGLVLIFILFFFLGPILSYLIQKKWINAVEKKEEIMRLVALASEEAARAEFEAHLNITNNSVISVNNVSGVYDDDDDGDGDVVVLKNAGPRQGQCALCYCPTTTRCARCKAVRYCSGKCQIIHWRRGHKEDCRPPSTTVHFNGSGSDSDQHIEVQREHCEFYEKDLEMGSKWNIKHLKRFSKKSVSSKLNLPPELSSWREDDKVEDLIDDKGAHVIYRFPDTSSTSFSASTSSNETLVDVSPDDGPICDSLTRSKARVFDHVVSSVVETNVNHNGPKSFSRDFSGLISSVNNISFSSKSKPRPSCSPSANDCESTRYSGSSIPGLDECEVPDPYTCPSDYPEEVIEISFCGNDIGDQASKFGKGGHDISPNSESFMWFPLNFKPKTLERDDANRKRYVKKRSSDGVTSSEKIDRDVSTNGFLAAEVSRSSNIVDNDQSNHSQILECKERLSACCGGSECHSCCSGRGNSISYVKSLKVDNHTMPSGSSEIASSVPNASSGLKTSVRKVVQQFRVPKPSKHNPFGLSEVAERNNYKMLFPYDLFIKLYNCGNVESRPCGLTNCGNRLVLYLVSVAIASDCCLRMPYLSAPIFDASMLTGDLDSPVMLMPCFSAWRLLSLLLLIFSRDFILKHACPRKDWCFTCEFECLIQKASEGTSPLSPNGILSQLPSIGSHLGNGKEEDAHEFLRQDGSNIILSVNMYAIDTMQSVCLKEAGVYALNPLAEETTLIGLIFGGYLRSKIKCMKCHVKSERHERMMDLTVEIQGDIRTLEEALGKFTATEVLDGENKYHCIRCKSYEKAKKKLTVLEAPNVLTIAFKRFQSGKFGKLNKSIHFPEILNLAPYMSGKNDKSPIYRLYGVVVHLDVKNASFSGHYVCYVKNLEGKWFKIDDSRVKPVELERVLSKGAYMLLYSRCSPQPPSFIRSAITSNRIKVKRDRSSEVTTTNHLKKDTSARAKCCSAAVRADTSGSTANRRPDEYPYQMTSDARSEVFDPFNRRVHQVNRVPFLDSSSDSSSLFSCSDEGSCSTESTRHSTSTDDLSDYIFGDSRFGWSSPWRGSDESDVSCSSPFLRASPSTGSHRNASNSYGAKGHPSSSPGNIDTFSARLPRDGRECLQGKENPLLYSDTTKYCRSADCSSSSSSSSSSGSGSSSNSEIDLQHLGWGNPFNMKSGVSMRKPICERTAQTLC</sequence>
<evidence type="ECO:0000313" key="10">
    <source>
        <dbReference type="Proteomes" id="UP000631114"/>
    </source>
</evidence>
<dbReference type="Gene3D" id="3.90.70.10">
    <property type="entry name" value="Cysteine proteinases"/>
    <property type="match status" value="1"/>
</dbReference>
<keyword evidence="6" id="KW-0812">Transmembrane</keyword>
<reference evidence="9 10" key="1">
    <citation type="submission" date="2020-10" db="EMBL/GenBank/DDBJ databases">
        <title>The Coptis chinensis genome and diversification of protoberbering-type alkaloids.</title>
        <authorList>
            <person name="Wang B."/>
            <person name="Shu S."/>
            <person name="Song C."/>
            <person name="Liu Y."/>
        </authorList>
    </citation>
    <scope>NUCLEOTIDE SEQUENCE [LARGE SCALE GENOMIC DNA]</scope>
    <source>
        <strain evidence="9">HL-2020</strain>
        <tissue evidence="9">Leaf</tissue>
    </source>
</reference>
<dbReference type="InterPro" id="IPR002893">
    <property type="entry name" value="Znf_MYND"/>
</dbReference>
<dbReference type="PROSITE" id="PS50865">
    <property type="entry name" value="ZF_MYND_2"/>
    <property type="match status" value="1"/>
</dbReference>
<dbReference type="Pfam" id="PF00443">
    <property type="entry name" value="UCH"/>
    <property type="match status" value="1"/>
</dbReference>
<dbReference type="InterPro" id="IPR050164">
    <property type="entry name" value="Peptidase_C19"/>
</dbReference>
<dbReference type="GO" id="GO:0005829">
    <property type="term" value="C:cytosol"/>
    <property type="evidence" value="ECO:0007669"/>
    <property type="project" value="TreeGrafter"/>
</dbReference>
<feature type="region of interest" description="Disordered" evidence="5">
    <location>
        <begin position="1017"/>
        <end position="1046"/>
    </location>
</feature>
<dbReference type="SUPFAM" id="SSF54001">
    <property type="entry name" value="Cysteine proteinases"/>
    <property type="match status" value="1"/>
</dbReference>
<dbReference type="InterPro" id="IPR001394">
    <property type="entry name" value="Peptidase_C19_UCH"/>
</dbReference>
<keyword evidence="2 4" id="KW-0863">Zinc-finger</keyword>
<dbReference type="OrthoDB" id="420187at2759"/>
<feature type="compositionally biased region" description="Low complexity" evidence="5">
    <location>
        <begin position="1145"/>
        <end position="1162"/>
    </location>
</feature>
<evidence type="ECO:0000256" key="2">
    <source>
        <dbReference type="ARBA" id="ARBA00022771"/>
    </source>
</evidence>
<dbReference type="InterPro" id="IPR038765">
    <property type="entry name" value="Papain-like_cys_pep_sf"/>
</dbReference>
<dbReference type="PANTHER" id="PTHR24006">
    <property type="entry name" value="UBIQUITIN CARBOXYL-TERMINAL HYDROLASE"/>
    <property type="match status" value="1"/>
</dbReference>
<gene>
    <name evidence="9" type="ORF">IFM89_036248</name>
</gene>
<dbReference type="EMBL" id="JADFTS010000006">
    <property type="protein sequence ID" value="KAF9603455.1"/>
    <property type="molecule type" value="Genomic_DNA"/>
</dbReference>
<dbReference type="Proteomes" id="UP000631114">
    <property type="component" value="Unassembled WGS sequence"/>
</dbReference>
<dbReference type="PROSITE" id="PS01360">
    <property type="entry name" value="ZF_MYND_1"/>
    <property type="match status" value="1"/>
</dbReference>
<keyword evidence="10" id="KW-1185">Reference proteome</keyword>
<keyword evidence="3" id="KW-0862">Zinc</keyword>
<feature type="region of interest" description="Disordered" evidence="5">
    <location>
        <begin position="305"/>
        <end position="328"/>
    </location>
</feature>